<proteinExistence type="predicted"/>
<dbReference type="InterPro" id="IPR043129">
    <property type="entry name" value="ATPase_NBD"/>
</dbReference>
<reference evidence="2 3" key="1">
    <citation type="submission" date="2020-08" db="EMBL/GenBank/DDBJ databases">
        <title>A Genomic Blueprint of the Chicken Gut Microbiome.</title>
        <authorList>
            <person name="Gilroy R."/>
            <person name="Ravi A."/>
            <person name="Getino M."/>
            <person name="Pursley I."/>
            <person name="Horton D.L."/>
            <person name="Alikhan N.-F."/>
            <person name="Baker D."/>
            <person name="Gharbi K."/>
            <person name="Hall N."/>
            <person name="Watson M."/>
            <person name="Adriaenssens E.M."/>
            <person name="Foster-Nyarko E."/>
            <person name="Jarju S."/>
            <person name="Secka A."/>
            <person name="Antonio M."/>
            <person name="Oren A."/>
            <person name="Chaudhuri R."/>
            <person name="La Ragione R.M."/>
            <person name="Hildebrand F."/>
            <person name="Pallen M.J."/>
        </authorList>
    </citation>
    <scope>NUCLEOTIDE SEQUENCE [LARGE SCALE GENOMIC DNA]</scope>
    <source>
        <strain evidence="2 3">Sa4CUA7</strain>
    </source>
</reference>
<protein>
    <recommendedName>
        <fullName evidence="1">ATPase BadF/BadG/BcrA/BcrD type domain-containing protein</fullName>
    </recommendedName>
</protein>
<dbReference type="EMBL" id="JACSQP010000001">
    <property type="protein sequence ID" value="MBD7956265.1"/>
    <property type="molecule type" value="Genomic_DNA"/>
</dbReference>
<organism evidence="2 3">
    <name type="scientific">Microbacterium pullorum</name>
    <dbReference type="NCBI Taxonomy" id="2762236"/>
    <lineage>
        <taxon>Bacteria</taxon>
        <taxon>Bacillati</taxon>
        <taxon>Actinomycetota</taxon>
        <taxon>Actinomycetes</taxon>
        <taxon>Micrococcales</taxon>
        <taxon>Microbacteriaceae</taxon>
        <taxon>Microbacterium</taxon>
    </lineage>
</organism>
<feature type="domain" description="ATPase BadF/BadG/BcrA/BcrD type" evidence="1">
    <location>
        <begin position="2"/>
        <end position="267"/>
    </location>
</feature>
<sequence>MLGIDIGGSGSRVALTGDGAGRAEFAGERIGITAAGSTVPDAVIALVRRALAEWPAAAGDLTGVGVGATGLATLVERPDDLVADVAAAVAEATGRPARVAIAIDAVTAHLGALGGDSGAIIALGTGAIAFGTDGRDIWRRVDGWGHLLGDRGAGAWIGMQGLNEAMRAYDDVDAAGTVLLDAARQRFGDPLTWPGQLYTRADRAGVLASFATDVVAAAADGDSAATAIVAEAGREAARSAAAALHPALPPVIATTGGVFRAGGALTAAFEQTLTALRPDAVLQASAGDPLDGALILAERAATGAIATHAPYVWVAR</sequence>
<name>A0ABR8RYE7_9MICO</name>
<gene>
    <name evidence="2" type="ORF">H9651_01260</name>
</gene>
<dbReference type="Pfam" id="PF01869">
    <property type="entry name" value="BcrAD_BadFG"/>
    <property type="match status" value="1"/>
</dbReference>
<dbReference type="InterPro" id="IPR052519">
    <property type="entry name" value="Euk-type_GlcNAc_Kinase"/>
</dbReference>
<dbReference type="InterPro" id="IPR002731">
    <property type="entry name" value="ATPase_BadF"/>
</dbReference>
<evidence type="ECO:0000313" key="3">
    <source>
        <dbReference type="Proteomes" id="UP000648352"/>
    </source>
</evidence>
<dbReference type="PANTHER" id="PTHR43190:SF3">
    <property type="entry name" value="N-ACETYL-D-GLUCOSAMINE KINASE"/>
    <property type="match status" value="1"/>
</dbReference>
<dbReference type="Gene3D" id="3.30.420.40">
    <property type="match status" value="2"/>
</dbReference>
<evidence type="ECO:0000259" key="1">
    <source>
        <dbReference type="Pfam" id="PF01869"/>
    </source>
</evidence>
<evidence type="ECO:0000313" key="2">
    <source>
        <dbReference type="EMBL" id="MBD7956265.1"/>
    </source>
</evidence>
<accession>A0ABR8RYE7</accession>
<dbReference type="Proteomes" id="UP000648352">
    <property type="component" value="Unassembled WGS sequence"/>
</dbReference>
<dbReference type="SUPFAM" id="SSF53067">
    <property type="entry name" value="Actin-like ATPase domain"/>
    <property type="match status" value="2"/>
</dbReference>
<comment type="caution">
    <text evidence="2">The sequence shown here is derived from an EMBL/GenBank/DDBJ whole genome shotgun (WGS) entry which is preliminary data.</text>
</comment>
<keyword evidence="3" id="KW-1185">Reference proteome</keyword>
<dbReference type="PANTHER" id="PTHR43190">
    <property type="entry name" value="N-ACETYL-D-GLUCOSAMINE KINASE"/>
    <property type="match status" value="1"/>
</dbReference>